<protein>
    <submittedName>
        <fullName evidence="3">Putative beta-lactamase</fullName>
    </submittedName>
</protein>
<name>A0A023PZH6_9GAMM</name>
<keyword evidence="1" id="KW-0732">Signal</keyword>
<evidence type="ECO:0000256" key="1">
    <source>
        <dbReference type="SAM" id="SignalP"/>
    </source>
</evidence>
<evidence type="ECO:0000313" key="3">
    <source>
        <dbReference type="EMBL" id="AHX39950.1"/>
    </source>
</evidence>
<dbReference type="Pfam" id="PF00905">
    <property type="entry name" value="Transpeptidase"/>
    <property type="match status" value="1"/>
</dbReference>
<dbReference type="InterPro" id="IPR001460">
    <property type="entry name" value="PCN-bd_Tpept"/>
</dbReference>
<evidence type="ECO:0000313" key="4">
    <source>
        <dbReference type="EMBL" id="KID56035.1"/>
    </source>
</evidence>
<organism evidence="3">
    <name type="scientific">Pseudoalteromonas luteoviolacea</name>
    <dbReference type="NCBI Taxonomy" id="43657"/>
    <lineage>
        <taxon>Bacteria</taxon>
        <taxon>Pseudomonadati</taxon>
        <taxon>Pseudomonadota</taxon>
        <taxon>Gammaproteobacteria</taxon>
        <taxon>Alteromonadales</taxon>
        <taxon>Pseudoalteromonadaceae</taxon>
        <taxon>Pseudoalteromonas</taxon>
    </lineage>
</organism>
<dbReference type="RefSeq" id="WP_039610607.1">
    <property type="nucleotide sequence ID" value="NZ_JWIC01000007.1"/>
</dbReference>
<dbReference type="Proteomes" id="UP000031327">
    <property type="component" value="Unassembled WGS sequence"/>
</dbReference>
<evidence type="ECO:0000313" key="5">
    <source>
        <dbReference type="Proteomes" id="UP000031327"/>
    </source>
</evidence>
<dbReference type="AlphaFoldDB" id="A0A023PZH6"/>
<accession>A0A023PZH6</accession>
<proteinExistence type="predicted"/>
<dbReference type="InterPro" id="IPR012338">
    <property type="entry name" value="Beta-lactam/transpept-like"/>
</dbReference>
<feature type="signal peptide" evidence="1">
    <location>
        <begin position="1"/>
        <end position="21"/>
    </location>
</feature>
<gene>
    <name evidence="4" type="ORF">JF50_17135</name>
</gene>
<reference evidence="4 5" key="2">
    <citation type="submission" date="2014-12" db="EMBL/GenBank/DDBJ databases">
        <title>Draft Genome Sequence of Pseudoalteromonas luteoviolacea HI1.</title>
        <authorList>
            <person name="Asahina A.Y."/>
            <person name="Hadfield M.G."/>
        </authorList>
    </citation>
    <scope>NUCLEOTIDE SEQUENCE [LARGE SCALE GENOMIC DNA]</scope>
    <source>
        <strain evidence="4 5">HI1</strain>
    </source>
</reference>
<dbReference type="OrthoDB" id="9762883at2"/>
<dbReference type="EMBL" id="JWIC01000007">
    <property type="protein sequence ID" value="KID56035.1"/>
    <property type="molecule type" value="Genomic_DNA"/>
</dbReference>
<dbReference type="SUPFAM" id="SSF56601">
    <property type="entry name" value="beta-lactamase/transpeptidase-like"/>
    <property type="match status" value="1"/>
</dbReference>
<feature type="domain" description="Penicillin-binding protein transpeptidase" evidence="2">
    <location>
        <begin position="50"/>
        <end position="240"/>
    </location>
</feature>
<dbReference type="Gene3D" id="3.40.710.10">
    <property type="entry name" value="DD-peptidase/beta-lactamase superfamily"/>
    <property type="match status" value="1"/>
</dbReference>
<feature type="chain" id="PRO_5007368190" evidence="1">
    <location>
        <begin position="22"/>
        <end position="262"/>
    </location>
</feature>
<dbReference type="GO" id="GO:0008658">
    <property type="term" value="F:penicillin binding"/>
    <property type="evidence" value="ECO:0007669"/>
    <property type="project" value="InterPro"/>
</dbReference>
<evidence type="ECO:0000259" key="2">
    <source>
        <dbReference type="Pfam" id="PF00905"/>
    </source>
</evidence>
<reference evidence="3" key="1">
    <citation type="journal article" date="2014" name="Science">
        <title>Marine tubeworm metamorphosis induced by arrays of bacterial phage tail-like structures.</title>
        <authorList>
            <person name="Shikuma N.J."/>
            <person name="Pilhofer M."/>
            <person name="Weiss G.L."/>
            <person name="Hadfield M.G."/>
            <person name="Jensen G.J."/>
            <person name="Newman D.K."/>
        </authorList>
    </citation>
    <scope>NUCLEOTIDE SEQUENCE</scope>
    <source>
        <strain evidence="3">HI1</strain>
    </source>
</reference>
<sequence length="262" mass="30172">MRFKWSSRVIFGLALSTSHLAYSEEGCRKGDPCTMVVYSEQSDKWQVINKSRAERPFSPFSTYKIPNTLILLEKNKINTKATYQVDTSQYPPKKWWPVKWQEEDIKLRDAFSYSVLPLYQTWTKTLSKPEIKTFLSQFNYGNQDVTGPLDSFWLNSSMQISAFEQVDFLRRLDNKTLGLSAHTYQTFDAIFLQEASPEHTLFAKTGTGPIAKKTYVGWYVGKVKNAQGTHYFAFNMYAPTFNDMVKVRVNKAKATLSELGIL</sequence>
<dbReference type="EMBL" id="KF724688">
    <property type="protein sequence ID" value="AHX39950.1"/>
    <property type="molecule type" value="Genomic_DNA"/>
</dbReference>